<reference evidence="3" key="1">
    <citation type="submission" date="2013-04" db="EMBL/GenBank/DDBJ databases">
        <title>Thioclava sp. 13D2W-2 Genome Sequencing.</title>
        <authorList>
            <person name="Lai Q."/>
            <person name="Li G."/>
            <person name="Shao Z."/>
        </authorList>
    </citation>
    <scope>NUCLEOTIDE SEQUENCE [LARGE SCALE GENOMIC DNA]</scope>
    <source>
        <strain evidence="3">13D2W-2</strain>
    </source>
</reference>
<dbReference type="AlphaFoldDB" id="A0A085TXD8"/>
<organism evidence="2 3">
    <name type="scientific">Thioclava atlantica</name>
    <dbReference type="NCBI Taxonomy" id="1317124"/>
    <lineage>
        <taxon>Bacteria</taxon>
        <taxon>Pseudomonadati</taxon>
        <taxon>Pseudomonadota</taxon>
        <taxon>Alphaproteobacteria</taxon>
        <taxon>Rhodobacterales</taxon>
        <taxon>Paracoccaceae</taxon>
        <taxon>Thioclava</taxon>
    </lineage>
</organism>
<dbReference type="PATRIC" id="fig|1317124.6.peg.1657"/>
<protein>
    <submittedName>
        <fullName evidence="2">Uncharacterized protein</fullName>
    </submittedName>
</protein>
<reference evidence="2 3" key="2">
    <citation type="journal article" date="2015" name="Antonie Van Leeuwenhoek">
        <title>Thioclava indica sp. nov., isolated from surface seawater of the Indian Ocean.</title>
        <authorList>
            <person name="Liu Y."/>
            <person name="Lai Q."/>
            <person name="Du J."/>
            <person name="Xu H."/>
            <person name="Jiang L."/>
            <person name="Shao Z."/>
        </authorList>
    </citation>
    <scope>NUCLEOTIDE SEQUENCE [LARGE SCALE GENOMIC DNA]</scope>
    <source>
        <strain evidence="2 3">13D2W-2</strain>
    </source>
</reference>
<accession>A0A085TXD8</accession>
<comment type="caution">
    <text evidence="2">The sequence shown here is derived from an EMBL/GenBank/DDBJ whole genome shotgun (WGS) entry which is preliminary data.</text>
</comment>
<keyword evidence="3" id="KW-1185">Reference proteome</keyword>
<dbReference type="eggNOG" id="ENOG5033GS4">
    <property type="taxonomic scope" value="Bacteria"/>
</dbReference>
<name>A0A085TXD8_9RHOB</name>
<dbReference type="RefSeq" id="WP_038145297.1">
    <property type="nucleotide sequence ID" value="NZ_AQRC01000005.1"/>
</dbReference>
<keyword evidence="1" id="KW-0732">Signal</keyword>
<dbReference type="STRING" id="1317124.DW2_08147"/>
<dbReference type="OrthoDB" id="6184298at2"/>
<sequence>MFRLFSTLGLAALLAAPVASAQSLHESRGDAARAKSALFALSLGQHDALYAGCCKHCSSGKACGNSCISRSKTCRKGPGCACD</sequence>
<feature type="signal peptide" evidence="1">
    <location>
        <begin position="1"/>
        <end position="21"/>
    </location>
</feature>
<proteinExistence type="predicted"/>
<dbReference type="EMBL" id="AQRC01000005">
    <property type="protein sequence ID" value="KFE35385.1"/>
    <property type="molecule type" value="Genomic_DNA"/>
</dbReference>
<evidence type="ECO:0000256" key="1">
    <source>
        <dbReference type="SAM" id="SignalP"/>
    </source>
</evidence>
<evidence type="ECO:0000313" key="2">
    <source>
        <dbReference type="EMBL" id="KFE35385.1"/>
    </source>
</evidence>
<feature type="chain" id="PRO_5001797605" evidence="1">
    <location>
        <begin position="22"/>
        <end position="83"/>
    </location>
</feature>
<evidence type="ECO:0000313" key="3">
    <source>
        <dbReference type="Proteomes" id="UP000028607"/>
    </source>
</evidence>
<gene>
    <name evidence="2" type="ORF">DW2_08147</name>
</gene>
<dbReference type="Proteomes" id="UP000028607">
    <property type="component" value="Unassembled WGS sequence"/>
</dbReference>